<evidence type="ECO:0000313" key="4">
    <source>
        <dbReference type="EMBL" id="GAA3908279.1"/>
    </source>
</evidence>
<organism evidence="4 5">
    <name type="scientific">Sphingomonas limnosediminicola</name>
    <dbReference type="NCBI Taxonomy" id="940133"/>
    <lineage>
        <taxon>Bacteria</taxon>
        <taxon>Pseudomonadati</taxon>
        <taxon>Pseudomonadota</taxon>
        <taxon>Alphaproteobacteria</taxon>
        <taxon>Sphingomonadales</taxon>
        <taxon>Sphingomonadaceae</taxon>
        <taxon>Sphingomonas</taxon>
    </lineage>
</organism>
<proteinExistence type="predicted"/>
<name>A0ABP7LV72_9SPHN</name>
<keyword evidence="2" id="KW-0442">Lipid degradation</keyword>
<keyword evidence="2" id="KW-0378">Hydrolase</keyword>
<feature type="short sequence motif" description="GXSXG" evidence="2">
    <location>
        <begin position="85"/>
        <end position="89"/>
    </location>
</feature>
<dbReference type="Proteomes" id="UP001500827">
    <property type="component" value="Unassembled WGS sequence"/>
</dbReference>
<protein>
    <submittedName>
        <fullName evidence="4">Patatin-like phospholipase family protein</fullName>
    </submittedName>
</protein>
<accession>A0ABP7LV72</accession>
<dbReference type="Gene3D" id="3.40.1090.10">
    <property type="entry name" value="Cytosolic phospholipase A2 catalytic domain"/>
    <property type="match status" value="1"/>
</dbReference>
<evidence type="ECO:0000256" key="1">
    <source>
        <dbReference type="ARBA" id="ARBA00023098"/>
    </source>
</evidence>
<feature type="active site" description="Proton acceptor" evidence="2">
    <location>
        <position position="231"/>
    </location>
</feature>
<evidence type="ECO:0000313" key="5">
    <source>
        <dbReference type="Proteomes" id="UP001500827"/>
    </source>
</evidence>
<sequence length="368" mass="40133">MPQARPTVDNVRYLVARDSAEFQAEGMRSLAKEKAWLASQGVTGPLPPTYILAISGGGDNGAFGAGLLNGWTASGTRPEFKMVTGVSTGALIAPFAFLGSRYDGAIEKFYTTISAKDIFKSRGMLKGVMSDAMADSKPLANLIAQNTSEQMLDEIAAEYAKGRILLVGTTNMDSLEPVIWNMTAIAASQNPNRLALFRSVLLASASIPGAFPPVMIDVTSDGVRHQEMHSDGGTVAQVFVYPPSIDAKIFQQTQRRRVLYVIRNARFDSPWESVPRKTMSIATRAIGSLTTTQGIGDLYRIYSTTQRDGVEFNLAYIPSTFTQHGKEEFNTAYMRELYAAGRQMAASGLKWEKYPPGYERPIGADLQK</sequence>
<gene>
    <name evidence="4" type="ORF">GCM10022276_28290</name>
</gene>
<dbReference type="PROSITE" id="PS51635">
    <property type="entry name" value="PNPLA"/>
    <property type="match status" value="1"/>
</dbReference>
<evidence type="ECO:0000256" key="2">
    <source>
        <dbReference type="PROSITE-ProRule" id="PRU01161"/>
    </source>
</evidence>
<keyword evidence="1 2" id="KW-0443">Lipid metabolism</keyword>
<dbReference type="SUPFAM" id="SSF52151">
    <property type="entry name" value="FabD/lysophospholipase-like"/>
    <property type="match status" value="1"/>
</dbReference>
<dbReference type="InterPro" id="IPR002641">
    <property type="entry name" value="PNPLA_dom"/>
</dbReference>
<comment type="caution">
    <text evidence="4">The sequence shown here is derived from an EMBL/GenBank/DDBJ whole genome shotgun (WGS) entry which is preliminary data.</text>
</comment>
<dbReference type="InterPro" id="IPR016035">
    <property type="entry name" value="Acyl_Trfase/lysoPLipase"/>
</dbReference>
<feature type="active site" description="Nucleophile" evidence="2">
    <location>
        <position position="87"/>
    </location>
</feature>
<reference evidence="5" key="1">
    <citation type="journal article" date="2019" name="Int. J. Syst. Evol. Microbiol.">
        <title>The Global Catalogue of Microorganisms (GCM) 10K type strain sequencing project: providing services to taxonomists for standard genome sequencing and annotation.</title>
        <authorList>
            <consortium name="The Broad Institute Genomics Platform"/>
            <consortium name="The Broad Institute Genome Sequencing Center for Infectious Disease"/>
            <person name="Wu L."/>
            <person name="Ma J."/>
        </authorList>
    </citation>
    <scope>NUCLEOTIDE SEQUENCE [LARGE SCALE GENOMIC DNA]</scope>
    <source>
        <strain evidence="5">JCM 17543</strain>
    </source>
</reference>
<dbReference type="Pfam" id="PF01734">
    <property type="entry name" value="Patatin"/>
    <property type="match status" value="1"/>
</dbReference>
<feature type="short sequence motif" description="DGA/G" evidence="2">
    <location>
        <begin position="231"/>
        <end position="233"/>
    </location>
</feature>
<dbReference type="EMBL" id="BAABBM010000001">
    <property type="protein sequence ID" value="GAA3908279.1"/>
    <property type="molecule type" value="Genomic_DNA"/>
</dbReference>
<feature type="domain" description="PNPLA" evidence="3">
    <location>
        <begin position="52"/>
        <end position="244"/>
    </location>
</feature>
<feature type="short sequence motif" description="GXGXXG" evidence="2">
    <location>
        <begin position="56"/>
        <end position="61"/>
    </location>
</feature>
<keyword evidence="5" id="KW-1185">Reference proteome</keyword>
<evidence type="ECO:0000259" key="3">
    <source>
        <dbReference type="PROSITE" id="PS51635"/>
    </source>
</evidence>